<sequence length="1397" mass="158037">MSDFIKSAENFVRSESAGERRFFGNFSKDAIRVPLMDISNSGADIHSFHADIKPVQQINTSIDPSSEDRGFAAASIPSGCVNQVRTDQIHQGNADSIVHDAMESTDYSHQSSMANFTNSNAQIEAAIIDFVDGTCTDPVFMAQMKDYIAQNILDPGFEARYGKILQSKPKLTRSACAVKRAISAIDLDQTDEVEMNVDKPKCDGACTKHEDETEYKRLHVSEIDHNDVHSAKLTAVKNEIEFEKFKSDFNKAKSPLQVLNSGFSVGIESDIVDVTPSAAIETMPMKDKVSVKAMKKRIDNAWKQDKKRQPLLKKSSNLFTNSVQKSWSNIPHVKNVSFTTTGEGIKIDVIMDEVKSEVKTAGSYANAVSGQKKVDYTKLIDPVVYCPPKVLENGEKVAVIEQCFIEKAKIEYKTQLYGYFVGLELNLKFVRANLYKMWRKFGIVSIMANGAGVFFFKFRSEEGLNEVLKLGPWAVDGVPLCLHKWNMGVRMVKVEPENIPIWTTFTNLPLELWNAKCICQLASCIGKPLVFDNVTAEKCVKPNGAAGFARVLIEINAKDQLMEKVRAIYPSDELGRDENVFVNVKYQQHPPKCVHCHVFGHSLIECKKKPFAESKPVLSQFEKQCEDDTKKFSETDEDDGFQEVGNNGKPRKNGPNSKPSANQMKGSQSYSMKSGPRKGSQEGRSNQNGVNFAGIDRGTDGEWKMHANSNKNKGKHEYRVVNDRNKKNEDVSVKTMNHFEVLADDMQHQELDVEEKESSEHVLSSVHLFKPYPAISTASHPAKQSPSPHPAKQSPPPSPHPAQQPPPPLNSYPAQQPPPLFTPHPSQQPPPSFSPHPAQQPPSTSTSHPATQTLHPAAQTLHPAQQPPPSSSPHPAQQAHTLHPATQTLHPAREINRAGLNLRNKVCEVVNGNSWVWPDGWNVKFPMLYLHGPPEIKPGMKDKIAWLTNRGKSVNFSIKTAFEDLCVTQPDVDWRKIVWLDKLYWYDDARINAKDELQTWKIKQRMGQKIYGQHDLRDEELGYLNAYKTAVEDEENMLKQQSKIDWLKGGDHNTSYFHKVVKGRQVKGRICSVSDMNDMFYEGRDVGGVFVKHFTEFMGKEVMVSPVRQPQSLFTKRLSKKISDDMGWAGSCVGQWQVTGSLVEAGKMAVLVFEEVIGKKQMKKLILLRERAWVLTAQSQDGIAFMTTHDGLLLFWKIGNQKWEICWIDRYEVRVWIDKAAWMYYYCFCYGQDMDVLLLAWKWYCYFEGLRDKTMWFMMQLTFQSQLDGSLVGDDFKLWIKGLLLMIDWRMKKQEWTVKSQWYVMKKMGSGFCIANIKGLGHYFINGMCSVVWANEGSRLGYGMNMGCLYGLDGRSGVNGEWILSFMGRSLLETWRFEKLLMEDCVDIMGFGWSCFV</sequence>
<keyword evidence="4" id="KW-1185">Reference proteome</keyword>
<accession>A0AAD8P1W8</accession>
<dbReference type="PANTHER" id="PTHR31286:SF165">
    <property type="entry name" value="DUF4283 DOMAIN-CONTAINING PROTEIN"/>
    <property type="match status" value="1"/>
</dbReference>
<evidence type="ECO:0000313" key="4">
    <source>
        <dbReference type="Proteomes" id="UP001229421"/>
    </source>
</evidence>
<feature type="region of interest" description="Disordered" evidence="1">
    <location>
        <begin position="746"/>
        <end position="765"/>
    </location>
</feature>
<reference evidence="3" key="1">
    <citation type="journal article" date="2023" name="bioRxiv">
        <title>Improved chromosome-level genome assembly for marigold (Tagetes erecta).</title>
        <authorList>
            <person name="Jiang F."/>
            <person name="Yuan L."/>
            <person name="Wang S."/>
            <person name="Wang H."/>
            <person name="Xu D."/>
            <person name="Wang A."/>
            <person name="Fan W."/>
        </authorList>
    </citation>
    <scope>NUCLEOTIDE SEQUENCE</scope>
    <source>
        <strain evidence="3">WSJ</strain>
        <tissue evidence="3">Leaf</tissue>
    </source>
</reference>
<feature type="compositionally biased region" description="Low complexity" evidence="1">
    <location>
        <begin position="645"/>
        <end position="660"/>
    </location>
</feature>
<feature type="region of interest" description="Disordered" evidence="1">
    <location>
        <begin position="629"/>
        <end position="733"/>
    </location>
</feature>
<evidence type="ECO:0000313" key="3">
    <source>
        <dbReference type="EMBL" id="KAK1428986.1"/>
    </source>
</evidence>
<feature type="compositionally biased region" description="Basic and acidic residues" evidence="1">
    <location>
        <begin position="746"/>
        <end position="760"/>
    </location>
</feature>
<dbReference type="Proteomes" id="UP001229421">
    <property type="component" value="Unassembled WGS sequence"/>
</dbReference>
<dbReference type="EMBL" id="JAUHHV010000003">
    <property type="protein sequence ID" value="KAK1428986.1"/>
    <property type="molecule type" value="Genomic_DNA"/>
</dbReference>
<dbReference type="PANTHER" id="PTHR31286">
    <property type="entry name" value="GLYCINE-RICH CELL WALL STRUCTURAL PROTEIN 1.8-LIKE"/>
    <property type="match status" value="1"/>
</dbReference>
<dbReference type="Pfam" id="PF14111">
    <property type="entry name" value="DUF4283"/>
    <property type="match status" value="1"/>
</dbReference>
<feature type="compositionally biased region" description="Polar residues" evidence="1">
    <location>
        <begin position="661"/>
        <end position="672"/>
    </location>
</feature>
<dbReference type="InterPro" id="IPR040256">
    <property type="entry name" value="At4g02000-like"/>
</dbReference>
<feature type="compositionally biased region" description="Polar residues" evidence="1">
    <location>
        <begin position="844"/>
        <end position="854"/>
    </location>
</feature>
<organism evidence="3 4">
    <name type="scientific">Tagetes erecta</name>
    <name type="common">African marigold</name>
    <dbReference type="NCBI Taxonomy" id="13708"/>
    <lineage>
        <taxon>Eukaryota</taxon>
        <taxon>Viridiplantae</taxon>
        <taxon>Streptophyta</taxon>
        <taxon>Embryophyta</taxon>
        <taxon>Tracheophyta</taxon>
        <taxon>Spermatophyta</taxon>
        <taxon>Magnoliopsida</taxon>
        <taxon>eudicotyledons</taxon>
        <taxon>Gunneridae</taxon>
        <taxon>Pentapetalae</taxon>
        <taxon>asterids</taxon>
        <taxon>campanulids</taxon>
        <taxon>Asterales</taxon>
        <taxon>Asteraceae</taxon>
        <taxon>Asteroideae</taxon>
        <taxon>Heliantheae alliance</taxon>
        <taxon>Tageteae</taxon>
        <taxon>Tagetes</taxon>
    </lineage>
</organism>
<feature type="region of interest" description="Disordered" evidence="1">
    <location>
        <begin position="774"/>
        <end position="880"/>
    </location>
</feature>
<comment type="caution">
    <text evidence="3">The sequence shown here is derived from an EMBL/GenBank/DDBJ whole genome shotgun (WGS) entry which is preliminary data.</text>
</comment>
<dbReference type="InterPro" id="IPR025558">
    <property type="entry name" value="DUF4283"/>
</dbReference>
<evidence type="ECO:0000259" key="2">
    <source>
        <dbReference type="Pfam" id="PF14111"/>
    </source>
</evidence>
<feature type="domain" description="DUF4283" evidence="2">
    <location>
        <begin position="413"/>
        <end position="489"/>
    </location>
</feature>
<proteinExistence type="predicted"/>
<protein>
    <recommendedName>
        <fullName evidence="2">DUF4283 domain-containing protein</fullName>
    </recommendedName>
</protein>
<feature type="compositionally biased region" description="Basic and acidic residues" evidence="1">
    <location>
        <begin position="715"/>
        <end position="732"/>
    </location>
</feature>
<gene>
    <name evidence="3" type="ORF">QVD17_11185</name>
</gene>
<evidence type="ECO:0000256" key="1">
    <source>
        <dbReference type="SAM" id="MobiDB-lite"/>
    </source>
</evidence>
<name>A0AAD8P1W8_TARER</name>
<feature type="compositionally biased region" description="Pro residues" evidence="1">
    <location>
        <begin position="787"/>
        <end position="840"/>
    </location>
</feature>